<dbReference type="Gene3D" id="3.40.109.10">
    <property type="entry name" value="NADH Oxidase"/>
    <property type="match status" value="1"/>
</dbReference>
<keyword evidence="4" id="KW-1185">Reference proteome</keyword>
<dbReference type="Proteomes" id="UP000238589">
    <property type="component" value="Unassembled WGS sequence"/>
</dbReference>
<dbReference type="AlphaFoldDB" id="A0A2S9K1A8"/>
<dbReference type="Pfam" id="PF00881">
    <property type="entry name" value="Nitroreductase"/>
    <property type="match status" value="1"/>
</dbReference>
<dbReference type="PANTHER" id="PTHR43821:SF1">
    <property type="entry name" value="NAD(P)H NITROREDUCTASE YDJA-RELATED"/>
    <property type="match status" value="1"/>
</dbReference>
<dbReference type="InterPro" id="IPR000415">
    <property type="entry name" value="Nitroreductase-like"/>
</dbReference>
<evidence type="ECO:0000313" key="3">
    <source>
        <dbReference type="EMBL" id="PRD64167.1"/>
    </source>
</evidence>
<dbReference type="GO" id="GO:0016491">
    <property type="term" value="F:oxidoreductase activity"/>
    <property type="evidence" value="ECO:0007669"/>
    <property type="project" value="InterPro"/>
</dbReference>
<dbReference type="PANTHER" id="PTHR43821">
    <property type="entry name" value="NAD(P)H NITROREDUCTASE YDJA-RELATED"/>
    <property type="match status" value="1"/>
</dbReference>
<feature type="region of interest" description="Disordered" evidence="1">
    <location>
        <begin position="193"/>
        <end position="219"/>
    </location>
</feature>
<name>A0A2S9K1A8_9BURK</name>
<protein>
    <submittedName>
        <fullName evidence="3">Nitroreductase</fullName>
    </submittedName>
</protein>
<dbReference type="SUPFAM" id="SSF55469">
    <property type="entry name" value="FMN-dependent nitroreductase-like"/>
    <property type="match status" value="1"/>
</dbReference>
<sequence length="219" mass="23080">MSIPPESHGSEADGDAAIAAQWTRVLLQQRRTTLPKRLQGPGPDPAQQAEILAAAAAAPDHGQLLPWRFIEVPQSQRASLGEAFAAALLERDGQADESALEQAREKAYRAPWLLLAVARLRGDDAAIPAGERLLSTGCAIQNMLLLATAMGLGSGLTSGKALQSGALRRLFGLQPDEQALCFVSVGHVGQARKPRERPPVSAYFSRLGDAGSDQGASST</sequence>
<dbReference type="InterPro" id="IPR052530">
    <property type="entry name" value="NAD(P)H_nitroreductase"/>
</dbReference>
<comment type="caution">
    <text evidence="3">The sequence shown here is derived from an EMBL/GenBank/DDBJ whole genome shotgun (WGS) entry which is preliminary data.</text>
</comment>
<dbReference type="RefSeq" id="WP_105749543.1">
    <property type="nucleotide sequence ID" value="NZ_PVLQ01000088.1"/>
</dbReference>
<proteinExistence type="predicted"/>
<organism evidence="3 4">
    <name type="scientific">Malikia granosa</name>
    <dbReference type="NCBI Taxonomy" id="263067"/>
    <lineage>
        <taxon>Bacteria</taxon>
        <taxon>Pseudomonadati</taxon>
        <taxon>Pseudomonadota</taxon>
        <taxon>Betaproteobacteria</taxon>
        <taxon>Burkholderiales</taxon>
        <taxon>Comamonadaceae</taxon>
        <taxon>Malikia</taxon>
    </lineage>
</organism>
<evidence type="ECO:0000313" key="4">
    <source>
        <dbReference type="Proteomes" id="UP000238589"/>
    </source>
</evidence>
<evidence type="ECO:0000259" key="2">
    <source>
        <dbReference type="Pfam" id="PF00881"/>
    </source>
</evidence>
<gene>
    <name evidence="3" type="ORF">C6P64_16030</name>
</gene>
<dbReference type="OrthoDB" id="9804207at2"/>
<dbReference type="InterPro" id="IPR029479">
    <property type="entry name" value="Nitroreductase"/>
</dbReference>
<dbReference type="EMBL" id="PVLQ01000088">
    <property type="protein sequence ID" value="PRD64167.1"/>
    <property type="molecule type" value="Genomic_DNA"/>
</dbReference>
<feature type="domain" description="Nitroreductase" evidence="2">
    <location>
        <begin position="28"/>
        <end position="187"/>
    </location>
</feature>
<reference evidence="3 4" key="1">
    <citation type="submission" date="2018-03" db="EMBL/GenBank/DDBJ databases">
        <title>Comparative genomics illustrates the genes involved in a hyperalkaliphilic mechanisms of Serpentinomonas isolated from highly-alkaline calcium-rich serpentinized springs.</title>
        <authorList>
            <person name="Suzuki S."/>
            <person name="Ishii S."/>
            <person name="Walworth N."/>
            <person name="Bird L."/>
            <person name="Kuenen J.G."/>
            <person name="Nealson K.H."/>
        </authorList>
    </citation>
    <scope>NUCLEOTIDE SEQUENCE [LARGE SCALE GENOMIC DNA]</scope>
    <source>
        <strain evidence="3 4">P1</strain>
    </source>
</reference>
<accession>A0A2S9K1A8</accession>
<evidence type="ECO:0000256" key="1">
    <source>
        <dbReference type="SAM" id="MobiDB-lite"/>
    </source>
</evidence>